<comment type="function">
    <text evidence="9">Integrase is necessary for integration of the phage into the host genome by site-specific recombination. In conjunction with excisionase, integrase is also necessary for excision of the prophage from the host genome.</text>
</comment>
<gene>
    <name evidence="13" type="ORF">HMPREF1994_00068</name>
</gene>
<dbReference type="InterPro" id="IPR002104">
    <property type="entry name" value="Integrase_catalytic"/>
</dbReference>
<evidence type="ECO:0000256" key="5">
    <source>
        <dbReference type="ARBA" id="ARBA00023125"/>
    </source>
</evidence>
<keyword evidence="8" id="KW-1160">Virus entry into host cell</keyword>
<evidence type="ECO:0000259" key="11">
    <source>
        <dbReference type="PROSITE" id="PS51898"/>
    </source>
</evidence>
<evidence type="ECO:0000256" key="10">
    <source>
        <dbReference type="PROSITE-ProRule" id="PRU01248"/>
    </source>
</evidence>
<dbReference type="GO" id="GO:0016740">
    <property type="term" value="F:transferase activity"/>
    <property type="evidence" value="ECO:0007669"/>
    <property type="project" value="UniProtKB-KW"/>
</dbReference>
<dbReference type="CDD" id="cd01189">
    <property type="entry name" value="INT_ICEBs1_C_like"/>
    <property type="match status" value="1"/>
</dbReference>
<name>A0A0E3Y5J2_9CAUD</name>
<dbReference type="GO" id="GO:0044826">
    <property type="term" value="P:viral genome integration into host DNA"/>
    <property type="evidence" value="ECO:0007669"/>
    <property type="project" value="UniProtKB-KW"/>
</dbReference>
<evidence type="ECO:0000256" key="7">
    <source>
        <dbReference type="ARBA" id="ARBA00023195"/>
    </source>
</evidence>
<dbReference type="SMR" id="A0A0E3Y5J2"/>
<dbReference type="EMBL" id="KR131711">
    <property type="protein sequence ID" value="AKC57627.1"/>
    <property type="molecule type" value="Genomic_DNA"/>
</dbReference>
<dbReference type="InterPro" id="IPR050808">
    <property type="entry name" value="Phage_Integrase"/>
</dbReference>
<evidence type="ECO:0000259" key="12">
    <source>
        <dbReference type="PROSITE" id="PS51900"/>
    </source>
</evidence>
<evidence type="ECO:0000256" key="9">
    <source>
        <dbReference type="ARBA" id="ARBA00049605"/>
    </source>
</evidence>
<dbReference type="GO" id="GO:0003677">
    <property type="term" value="F:DNA binding"/>
    <property type="evidence" value="ECO:0007669"/>
    <property type="project" value="UniProtKB-UniRule"/>
</dbReference>
<evidence type="ECO:0000256" key="3">
    <source>
        <dbReference type="ARBA" id="ARBA00022679"/>
    </source>
</evidence>
<dbReference type="GO" id="GO:0046718">
    <property type="term" value="P:symbiont entry into host cell"/>
    <property type="evidence" value="ECO:0007669"/>
    <property type="project" value="UniProtKB-KW"/>
</dbReference>
<keyword evidence="7" id="KW-1179">Viral genome integration</keyword>
<dbReference type="PROSITE" id="PS51900">
    <property type="entry name" value="CB"/>
    <property type="match status" value="1"/>
</dbReference>
<evidence type="ECO:0000256" key="1">
    <source>
        <dbReference type="ARBA" id="ARBA00008857"/>
    </source>
</evidence>
<keyword evidence="6" id="KW-0233">DNA recombination</keyword>
<feature type="domain" description="Core-binding (CB)" evidence="12">
    <location>
        <begin position="65"/>
        <end position="142"/>
    </location>
</feature>
<dbReference type="Pfam" id="PF00589">
    <property type="entry name" value="Phage_integrase"/>
    <property type="match status" value="1"/>
</dbReference>
<dbReference type="Gene3D" id="1.10.443.10">
    <property type="entry name" value="Intergrase catalytic core"/>
    <property type="match status" value="1"/>
</dbReference>
<dbReference type="Pfam" id="PF14657">
    <property type="entry name" value="Arm-DNA-bind_4"/>
    <property type="match status" value="1"/>
</dbReference>
<evidence type="ECO:0000256" key="8">
    <source>
        <dbReference type="ARBA" id="ARBA00023296"/>
    </source>
</evidence>
<organism evidence="13">
    <name type="scientific">Fusobacterium phage Funu2</name>
    <dbReference type="NCBI Taxonomy" id="1640978"/>
    <lineage>
        <taxon>Viruses</taxon>
        <taxon>Duplodnaviria</taxon>
        <taxon>Heunggongvirae</taxon>
        <taxon>Uroviricota</taxon>
        <taxon>Caudoviricetes</taxon>
    </lineage>
</organism>
<evidence type="ECO:0000313" key="13">
    <source>
        <dbReference type="EMBL" id="AKC57627.1"/>
    </source>
</evidence>
<protein>
    <recommendedName>
        <fullName evidence="2">Integrase</fullName>
    </recommendedName>
</protein>
<keyword evidence="3" id="KW-0808">Transferase</keyword>
<feature type="domain" description="Tyr recombinase" evidence="11">
    <location>
        <begin position="164"/>
        <end position="340"/>
    </location>
</feature>
<evidence type="ECO:0000256" key="4">
    <source>
        <dbReference type="ARBA" id="ARBA00022908"/>
    </source>
</evidence>
<dbReference type="PANTHER" id="PTHR30629:SF2">
    <property type="entry name" value="PROPHAGE INTEGRASE INTS-RELATED"/>
    <property type="match status" value="1"/>
</dbReference>
<dbReference type="GO" id="GO:0075713">
    <property type="term" value="P:establishment of integrated proviral latency"/>
    <property type="evidence" value="ECO:0007669"/>
    <property type="project" value="UniProtKB-KW"/>
</dbReference>
<reference evidence="13" key="1">
    <citation type="submission" date="2015-04" db="EMBL/GenBank/DDBJ databases">
        <title>The Genome Sequence of Fusobacterium phage Funu2.</title>
        <authorList>
            <consortium name="The Broad Institute Genomics Platform"/>
            <person name="Earl A."/>
            <person name="Allen-Vercoe E."/>
            <person name="Daigneault M."/>
            <person name="Young S."/>
            <person name="Zeng Q."/>
            <person name="Gargeya S."/>
            <person name="Fitzgerald M."/>
            <person name="Abouelleil A."/>
            <person name="Alvarado L."/>
            <person name="Chapman S."/>
            <person name="Gainer-Dewar J."/>
            <person name="Goldberg J."/>
            <person name="Griggs A."/>
            <person name="Gujja S."/>
            <person name="Hansen M."/>
            <person name="Howarth C."/>
            <person name="Imamovic A."/>
            <person name="Ireland A."/>
            <person name="Larimer J."/>
            <person name="McCowan C."/>
            <person name="Murphy C."/>
            <person name="Pearson M."/>
            <person name="Poon T."/>
            <person name="Priest M."/>
            <person name="Roberts A."/>
            <person name="Saif S."/>
            <person name="Shea T."/>
            <person name="Sykes S."/>
            <person name="Wortman J."/>
            <person name="Nusbaum C."/>
            <person name="Birren B."/>
        </authorList>
    </citation>
    <scope>NUCLEOTIDE SEQUENCE</scope>
</reference>
<dbReference type="InterPro" id="IPR028259">
    <property type="entry name" value="AP2-like_int_N"/>
</dbReference>
<dbReference type="GO" id="GO:0015074">
    <property type="term" value="P:DNA integration"/>
    <property type="evidence" value="ECO:0007669"/>
    <property type="project" value="UniProtKB-KW"/>
</dbReference>
<dbReference type="GO" id="GO:0006310">
    <property type="term" value="P:DNA recombination"/>
    <property type="evidence" value="ECO:0007669"/>
    <property type="project" value="UniProtKB-KW"/>
</dbReference>
<dbReference type="PROSITE" id="PS51898">
    <property type="entry name" value="TYR_RECOMBINASE"/>
    <property type="match status" value="1"/>
</dbReference>
<dbReference type="InterPro" id="IPR013762">
    <property type="entry name" value="Integrase-like_cat_sf"/>
</dbReference>
<dbReference type="InterPro" id="IPR011010">
    <property type="entry name" value="DNA_brk_join_enz"/>
</dbReference>
<dbReference type="SUPFAM" id="SSF56349">
    <property type="entry name" value="DNA breaking-rejoining enzymes"/>
    <property type="match status" value="1"/>
</dbReference>
<keyword evidence="4" id="KW-0229">DNA integration</keyword>
<dbReference type="Gene3D" id="1.10.150.130">
    <property type="match status" value="1"/>
</dbReference>
<dbReference type="InterPro" id="IPR044068">
    <property type="entry name" value="CB"/>
</dbReference>
<accession>A0A0E3Y5J2</accession>
<sequence>MKNENGTGSVYKLKGKRRKCWVARVTVGFVDGKQKRKIIGTYETRKEAQAELLGYLNNPVLYSGKTFKDVKDLWYSNYSKTVSDVTLRNVGNQLKKLEVFNDEKIKDLKLYTLQKFFDDLDSAYGSKLALRSALNMIFEFALKNEFIETNRIKFIELGKNEKVVERKIFTTDEINILFDNLDSDNRFIKKMSYATLILIYTGLRIGELMNLKTEDVDLKNNILSIVESKTIAGIRKVPISEKIINLFKDNIDYSKEYFLYNKKGGQYNYVNFFQQFQTMLELLNLERHTIHDTRHTFATLLNNANANSTSIIKLIGHSDFSMTENVYTHKDIEELRKAVNLLN</sequence>
<evidence type="ECO:0000256" key="2">
    <source>
        <dbReference type="ARBA" id="ARBA00016082"/>
    </source>
</evidence>
<proteinExistence type="inferred from homology"/>
<dbReference type="PANTHER" id="PTHR30629">
    <property type="entry name" value="PROPHAGE INTEGRASE"/>
    <property type="match status" value="1"/>
</dbReference>
<comment type="similarity">
    <text evidence="1">Belongs to the 'phage' integrase family.</text>
</comment>
<evidence type="ECO:0000256" key="6">
    <source>
        <dbReference type="ARBA" id="ARBA00023172"/>
    </source>
</evidence>
<dbReference type="InterPro" id="IPR010998">
    <property type="entry name" value="Integrase_recombinase_N"/>
</dbReference>
<keyword evidence="5 10" id="KW-0238">DNA-binding</keyword>